<feature type="transmembrane region" description="Helical" evidence="14">
    <location>
        <begin position="81"/>
        <end position="99"/>
    </location>
</feature>
<sequence length="125" mass="15060">MSTPGTGWGSGPNQYHESAQEIERIQRRAQIRRNLKSEFNRIYYNPYKAAAHVEMLDPAVQRFMAMRATYWQYWKPSWRSFANFFVASFLPIWGWGYFINYKRREFDAKCRTGEIRVHQRQVRAV</sequence>
<evidence type="ECO:0000256" key="7">
    <source>
        <dbReference type="ARBA" id="ARBA00022792"/>
    </source>
</evidence>
<evidence type="ECO:0000256" key="14">
    <source>
        <dbReference type="SAM" id="Phobius"/>
    </source>
</evidence>
<organism evidence="15">
    <name type="scientific">Medioppia subpectinata</name>
    <dbReference type="NCBI Taxonomy" id="1979941"/>
    <lineage>
        <taxon>Eukaryota</taxon>
        <taxon>Metazoa</taxon>
        <taxon>Ecdysozoa</taxon>
        <taxon>Arthropoda</taxon>
        <taxon>Chelicerata</taxon>
        <taxon>Arachnida</taxon>
        <taxon>Acari</taxon>
        <taxon>Acariformes</taxon>
        <taxon>Sarcoptiformes</taxon>
        <taxon>Oribatida</taxon>
        <taxon>Brachypylina</taxon>
        <taxon>Oppioidea</taxon>
        <taxon>Oppiidae</taxon>
        <taxon>Medioppia</taxon>
    </lineage>
</organism>
<evidence type="ECO:0000256" key="13">
    <source>
        <dbReference type="ARBA" id="ARBA00030987"/>
    </source>
</evidence>
<evidence type="ECO:0000256" key="1">
    <source>
        <dbReference type="ARBA" id="ARBA00004434"/>
    </source>
</evidence>
<dbReference type="Proteomes" id="UP000759131">
    <property type="component" value="Unassembled WGS sequence"/>
</dbReference>
<gene>
    <name evidence="15" type="ORF">OSB1V03_LOCUS6755</name>
</gene>
<proteinExistence type="inferred from homology"/>
<keyword evidence="5" id="KW-0679">Respiratory chain</keyword>
<evidence type="ECO:0000256" key="12">
    <source>
        <dbReference type="ARBA" id="ARBA00030212"/>
    </source>
</evidence>
<evidence type="ECO:0000256" key="8">
    <source>
        <dbReference type="ARBA" id="ARBA00022982"/>
    </source>
</evidence>
<comment type="similarity">
    <text evidence="2">Belongs to the complex I NDUFB4 subunit family.</text>
</comment>
<keyword evidence="7" id="KW-0999">Mitochondrion inner membrane</keyword>
<evidence type="ECO:0000256" key="5">
    <source>
        <dbReference type="ARBA" id="ARBA00022660"/>
    </source>
</evidence>
<keyword evidence="16" id="KW-1185">Reference proteome</keyword>
<keyword evidence="4" id="KW-0813">Transport</keyword>
<evidence type="ECO:0000256" key="10">
    <source>
        <dbReference type="ARBA" id="ARBA00023128"/>
    </source>
</evidence>
<dbReference type="EMBL" id="OC858322">
    <property type="protein sequence ID" value="CAD7626322.1"/>
    <property type="molecule type" value="Genomic_DNA"/>
</dbReference>
<keyword evidence="11 14" id="KW-0472">Membrane</keyword>
<dbReference type="InterPro" id="IPR009866">
    <property type="entry name" value="NADH_UbQ_OxRdtase_NDUFB4_su"/>
</dbReference>
<comment type="subcellular location">
    <subcellularLocation>
        <location evidence="1">Mitochondrion inner membrane</location>
        <topology evidence="1">Single-pass membrane protein</topology>
    </subcellularLocation>
</comment>
<dbReference type="OrthoDB" id="5818798at2759"/>
<keyword evidence="6 14" id="KW-0812">Transmembrane</keyword>
<name>A0A7R9KNE6_9ACAR</name>
<keyword evidence="8" id="KW-0249">Electron transport</keyword>
<evidence type="ECO:0000256" key="4">
    <source>
        <dbReference type="ARBA" id="ARBA00022448"/>
    </source>
</evidence>
<evidence type="ECO:0000256" key="11">
    <source>
        <dbReference type="ARBA" id="ARBA00023136"/>
    </source>
</evidence>
<evidence type="ECO:0000313" key="15">
    <source>
        <dbReference type="EMBL" id="CAD7626322.1"/>
    </source>
</evidence>
<dbReference type="Pfam" id="PF07225">
    <property type="entry name" value="NDUF_B4"/>
    <property type="match status" value="1"/>
</dbReference>
<reference evidence="15" key="1">
    <citation type="submission" date="2020-11" db="EMBL/GenBank/DDBJ databases">
        <authorList>
            <person name="Tran Van P."/>
        </authorList>
    </citation>
    <scope>NUCLEOTIDE SEQUENCE</scope>
</reference>
<dbReference type="GO" id="GO:0005743">
    <property type="term" value="C:mitochondrial inner membrane"/>
    <property type="evidence" value="ECO:0007669"/>
    <property type="project" value="UniProtKB-SubCell"/>
</dbReference>
<dbReference type="PANTHER" id="PTHR15469:SF0">
    <property type="entry name" value="NADH DEHYDROGENASE [UBIQUINONE] 1 BETA SUBCOMPLEX SUBUNIT 4"/>
    <property type="match status" value="1"/>
</dbReference>
<accession>A0A7R9KNE6</accession>
<evidence type="ECO:0000313" key="16">
    <source>
        <dbReference type="Proteomes" id="UP000759131"/>
    </source>
</evidence>
<dbReference type="EMBL" id="CAJPIZ010003747">
    <property type="protein sequence ID" value="CAG2106752.1"/>
    <property type="molecule type" value="Genomic_DNA"/>
</dbReference>
<evidence type="ECO:0000256" key="6">
    <source>
        <dbReference type="ARBA" id="ARBA00022692"/>
    </source>
</evidence>
<evidence type="ECO:0000256" key="9">
    <source>
        <dbReference type="ARBA" id="ARBA00022989"/>
    </source>
</evidence>
<dbReference type="AlphaFoldDB" id="A0A7R9KNE6"/>
<keyword evidence="10" id="KW-0496">Mitochondrion</keyword>
<protein>
    <recommendedName>
        <fullName evidence="3">NADH dehydrogenase [ubiquinone] 1 beta subcomplex subunit 4</fullName>
    </recommendedName>
    <alternativeName>
        <fullName evidence="12">Complex I-B15</fullName>
    </alternativeName>
    <alternativeName>
        <fullName evidence="13">NADH-ubiquinone oxidoreductase B15 subunit</fullName>
    </alternativeName>
</protein>
<dbReference type="PANTHER" id="PTHR15469">
    <property type="entry name" value="NADH-UBIQUINONE OXIDOREDUCTASE B15 SUBUNIT"/>
    <property type="match status" value="1"/>
</dbReference>
<evidence type="ECO:0000256" key="2">
    <source>
        <dbReference type="ARBA" id="ARBA00007260"/>
    </source>
</evidence>
<evidence type="ECO:0000256" key="3">
    <source>
        <dbReference type="ARBA" id="ARBA00018681"/>
    </source>
</evidence>
<keyword evidence="9 14" id="KW-1133">Transmembrane helix</keyword>